<dbReference type="SUPFAM" id="SSF50729">
    <property type="entry name" value="PH domain-like"/>
    <property type="match status" value="1"/>
</dbReference>
<dbReference type="InterPro" id="IPR011993">
    <property type="entry name" value="PH-like_dom_sf"/>
</dbReference>
<evidence type="ECO:0000313" key="2">
    <source>
        <dbReference type="WBParaSite" id="nRc.2.0.1.t16474-RA"/>
    </source>
</evidence>
<proteinExistence type="predicted"/>
<accession>A0A915ISX9</accession>
<keyword evidence="1" id="KW-1185">Reference proteome</keyword>
<sequence length="113" mass="13272">MLSVLKRHNYNSIIEDLYDICVPIHNDLAFDHGIRFRAKFIGSLIIPRPTSRIEIVSAMRKVRKEFKLNCVEKRKVDIEINAAGITVSMVKRKRKSLFSWQENQVPTMFHPIY</sequence>
<dbReference type="AlphaFoldDB" id="A0A915ISX9"/>
<dbReference type="InterPro" id="IPR051133">
    <property type="entry name" value="Adapter_Engulfment-Domain"/>
</dbReference>
<dbReference type="Proteomes" id="UP000887565">
    <property type="component" value="Unplaced"/>
</dbReference>
<dbReference type="Gene3D" id="2.30.29.30">
    <property type="entry name" value="Pleckstrin-homology domain (PH domain)/Phosphotyrosine-binding domain (PTB)"/>
    <property type="match status" value="1"/>
</dbReference>
<organism evidence="1 2">
    <name type="scientific">Romanomermis culicivorax</name>
    <name type="common">Nematode worm</name>
    <dbReference type="NCBI Taxonomy" id="13658"/>
    <lineage>
        <taxon>Eukaryota</taxon>
        <taxon>Metazoa</taxon>
        <taxon>Ecdysozoa</taxon>
        <taxon>Nematoda</taxon>
        <taxon>Enoplea</taxon>
        <taxon>Dorylaimia</taxon>
        <taxon>Mermithida</taxon>
        <taxon>Mermithoidea</taxon>
        <taxon>Mermithidae</taxon>
        <taxon>Romanomermis</taxon>
    </lineage>
</organism>
<protein>
    <submittedName>
        <fullName evidence="2">Uncharacterized protein</fullName>
    </submittedName>
</protein>
<dbReference type="PANTHER" id="PTHR11232:SF17">
    <property type="entry name" value="CAPON-LIKE PROTEIN"/>
    <property type="match status" value="1"/>
</dbReference>
<dbReference type="GO" id="GO:0050998">
    <property type="term" value="F:nitric-oxide synthase binding"/>
    <property type="evidence" value="ECO:0007669"/>
    <property type="project" value="TreeGrafter"/>
</dbReference>
<reference evidence="2" key="1">
    <citation type="submission" date="2022-11" db="UniProtKB">
        <authorList>
            <consortium name="WormBaseParasite"/>
        </authorList>
    </citation>
    <scope>IDENTIFICATION</scope>
</reference>
<evidence type="ECO:0000313" key="1">
    <source>
        <dbReference type="Proteomes" id="UP000887565"/>
    </source>
</evidence>
<dbReference type="WBParaSite" id="nRc.2.0.1.t16474-RA">
    <property type="protein sequence ID" value="nRc.2.0.1.t16474-RA"/>
    <property type="gene ID" value="nRc.2.0.1.g16474"/>
</dbReference>
<name>A0A915ISX9_ROMCU</name>
<dbReference type="PANTHER" id="PTHR11232">
    <property type="entry name" value="PHOSPHOTYROSINE INTERACTION DOMAIN-CONTAINING FAMILY MEMBER"/>
    <property type="match status" value="1"/>
</dbReference>